<dbReference type="GO" id="GO:0018738">
    <property type="term" value="F:S-formylglutathione hydrolase activity"/>
    <property type="evidence" value="ECO:0007669"/>
    <property type="project" value="UniProtKB-EC"/>
</dbReference>
<dbReference type="AlphaFoldDB" id="A0A6G0T8I4"/>
<keyword evidence="10" id="KW-1185">Reference proteome</keyword>
<dbReference type="GO" id="GO:0046294">
    <property type="term" value="P:formaldehyde catabolic process"/>
    <property type="evidence" value="ECO:0007669"/>
    <property type="project" value="InterPro"/>
</dbReference>
<evidence type="ECO:0000313" key="10">
    <source>
        <dbReference type="Proteomes" id="UP000475862"/>
    </source>
</evidence>
<proteinExistence type="inferred from homology"/>
<dbReference type="GO" id="GO:0005829">
    <property type="term" value="C:cytosol"/>
    <property type="evidence" value="ECO:0007669"/>
    <property type="project" value="TreeGrafter"/>
</dbReference>
<gene>
    <name evidence="9" type="ORF">AGLY_012817</name>
</gene>
<evidence type="ECO:0000256" key="6">
    <source>
        <dbReference type="ARBA" id="ARBA00022801"/>
    </source>
</evidence>
<name>A0A6G0T8I4_APHGL</name>
<dbReference type="NCBIfam" id="TIGR02821">
    <property type="entry name" value="fghA_ester_D"/>
    <property type="match status" value="1"/>
</dbReference>
<dbReference type="EC" id="3.1.2.12" evidence="3 8"/>
<dbReference type="InterPro" id="IPR000801">
    <property type="entry name" value="Esterase-like"/>
</dbReference>
<dbReference type="OrthoDB" id="420518at2759"/>
<keyword evidence="6 8" id="KW-0378">Hydrolase</keyword>
<dbReference type="Pfam" id="PF00756">
    <property type="entry name" value="Esterase"/>
    <property type="match status" value="1"/>
</dbReference>
<reference evidence="9 10" key="1">
    <citation type="submission" date="2019-08" db="EMBL/GenBank/DDBJ databases">
        <title>The genome of the soybean aphid Biotype 1, its phylome, world population structure and adaptation to the North American continent.</title>
        <authorList>
            <person name="Giordano R."/>
            <person name="Donthu R.K."/>
            <person name="Hernandez A.G."/>
            <person name="Wright C.L."/>
            <person name="Zimin A.V."/>
        </authorList>
    </citation>
    <scope>NUCLEOTIDE SEQUENCE [LARGE SCALE GENOMIC DNA]</scope>
    <source>
        <tissue evidence="9">Whole aphids</tissue>
    </source>
</reference>
<evidence type="ECO:0000256" key="8">
    <source>
        <dbReference type="RuleBase" id="RU363068"/>
    </source>
</evidence>
<dbReference type="Gene3D" id="3.40.50.1820">
    <property type="entry name" value="alpha/beta hydrolase"/>
    <property type="match status" value="1"/>
</dbReference>
<evidence type="ECO:0000256" key="1">
    <source>
        <dbReference type="ARBA" id="ARBA00002608"/>
    </source>
</evidence>
<dbReference type="GO" id="GO:0052689">
    <property type="term" value="F:carboxylic ester hydrolase activity"/>
    <property type="evidence" value="ECO:0007669"/>
    <property type="project" value="UniProtKB-KW"/>
</dbReference>
<feature type="active site" description="Charge relay system" evidence="7">
    <location>
        <position position="284"/>
    </location>
</feature>
<evidence type="ECO:0000256" key="2">
    <source>
        <dbReference type="ARBA" id="ARBA00005622"/>
    </source>
</evidence>
<feature type="active site" description="Charge relay system" evidence="7">
    <location>
        <position position="316"/>
    </location>
</feature>
<comment type="catalytic activity">
    <reaction evidence="8">
        <text>S-formylglutathione + H2O = formate + glutathione + H(+)</text>
        <dbReference type="Rhea" id="RHEA:14961"/>
        <dbReference type="ChEBI" id="CHEBI:15377"/>
        <dbReference type="ChEBI" id="CHEBI:15378"/>
        <dbReference type="ChEBI" id="CHEBI:15740"/>
        <dbReference type="ChEBI" id="CHEBI:57688"/>
        <dbReference type="ChEBI" id="CHEBI:57925"/>
        <dbReference type="EC" id="3.1.2.12"/>
    </reaction>
</comment>
<evidence type="ECO:0000256" key="3">
    <source>
        <dbReference type="ARBA" id="ARBA00012479"/>
    </source>
</evidence>
<evidence type="ECO:0000256" key="5">
    <source>
        <dbReference type="ARBA" id="ARBA00022487"/>
    </source>
</evidence>
<accession>A0A6G0T8I4</accession>
<comment type="function">
    <text evidence="1 8">Serine hydrolase involved in the detoxification of formaldehyde.</text>
</comment>
<comment type="caution">
    <text evidence="9">The sequence shown here is derived from an EMBL/GenBank/DDBJ whole genome shotgun (WGS) entry which is preliminary data.</text>
</comment>
<dbReference type="PANTHER" id="PTHR10061:SF0">
    <property type="entry name" value="S-FORMYLGLUTATHIONE HYDROLASE"/>
    <property type="match status" value="1"/>
</dbReference>
<keyword evidence="5 8" id="KW-0719">Serine esterase</keyword>
<organism evidence="9 10">
    <name type="scientific">Aphis glycines</name>
    <name type="common">Soybean aphid</name>
    <dbReference type="NCBI Taxonomy" id="307491"/>
    <lineage>
        <taxon>Eukaryota</taxon>
        <taxon>Metazoa</taxon>
        <taxon>Ecdysozoa</taxon>
        <taxon>Arthropoda</taxon>
        <taxon>Hexapoda</taxon>
        <taxon>Insecta</taxon>
        <taxon>Pterygota</taxon>
        <taxon>Neoptera</taxon>
        <taxon>Paraneoptera</taxon>
        <taxon>Hemiptera</taxon>
        <taxon>Sternorrhyncha</taxon>
        <taxon>Aphidomorpha</taxon>
        <taxon>Aphidoidea</taxon>
        <taxon>Aphididae</taxon>
        <taxon>Aphidini</taxon>
        <taxon>Aphis</taxon>
        <taxon>Aphis</taxon>
    </lineage>
</organism>
<evidence type="ECO:0000256" key="4">
    <source>
        <dbReference type="ARBA" id="ARBA00016774"/>
    </source>
</evidence>
<dbReference type="PANTHER" id="PTHR10061">
    <property type="entry name" value="S-FORMYLGLUTATHIONE HYDROLASE"/>
    <property type="match status" value="1"/>
</dbReference>
<protein>
    <recommendedName>
        <fullName evidence="4 8">S-formylglutathione hydrolase</fullName>
        <ecNumber evidence="3 8">3.1.2.12</ecNumber>
    </recommendedName>
</protein>
<dbReference type="Proteomes" id="UP000475862">
    <property type="component" value="Unassembled WGS sequence"/>
</dbReference>
<feature type="active site" description="Charge relay system" evidence="7">
    <location>
        <position position="207"/>
    </location>
</feature>
<keyword evidence="8" id="KW-0963">Cytoplasm</keyword>
<evidence type="ECO:0000256" key="7">
    <source>
        <dbReference type="PIRSR" id="PIRSR614186-1"/>
    </source>
</evidence>
<dbReference type="EMBL" id="VYZN01000051">
    <property type="protein sequence ID" value="KAE9527744.1"/>
    <property type="molecule type" value="Genomic_DNA"/>
</dbReference>
<dbReference type="SUPFAM" id="SSF53474">
    <property type="entry name" value="alpha/beta-Hydrolases"/>
    <property type="match status" value="1"/>
</dbReference>
<evidence type="ECO:0000313" key="9">
    <source>
        <dbReference type="EMBL" id="KAE9527744.1"/>
    </source>
</evidence>
<dbReference type="InterPro" id="IPR029058">
    <property type="entry name" value="AB_hydrolase_fold"/>
</dbReference>
<comment type="similarity">
    <text evidence="2 8">Belongs to the esterase D family.</text>
</comment>
<comment type="subcellular location">
    <subcellularLocation>
        <location evidence="8">Cytoplasm</location>
    </subcellularLocation>
</comment>
<dbReference type="InterPro" id="IPR014186">
    <property type="entry name" value="S-formylglutathione_hydrol"/>
</dbReference>
<sequence>MRGPLFYINSMFWCGYRLSTVCSSSGLPAHAVKFEQRHTRLHQGKHFRRFYESRQCSDNKKQQLDLLSDNRSFGGQQKVYEHDSVVLNCRMRFSVYIPENLERPAPILYYLSGMLCSEQSFIQKSGFQRWASHYRIIVVSPDICPRVTYGIEKSEIEAKGLSYYVNAVKKPWNKNYQMYSYVNEELPSIIQENFNIDKARQSIMGHSMGGHGALISALKNPGKFCSVSAFAPVCNPSQSPDERHLLNCYFGDDSKTIEEWDSTCLITKYKGPELNILIHQGKNDQYEIDLKLENFANACKKAGIAASINLEEGYDHGFYFISSFMEQHFHHHSKFLCDSF</sequence>